<feature type="chain" id="PRO_5012534533" evidence="1">
    <location>
        <begin position="21"/>
        <end position="82"/>
    </location>
</feature>
<dbReference type="OrthoDB" id="7778991at2"/>
<dbReference type="AlphaFoldDB" id="A0A239Q1T9"/>
<keyword evidence="1" id="KW-0732">Signal</keyword>
<name>A0A239Q1T9_9RHOB</name>
<dbReference type="Proteomes" id="UP000198307">
    <property type="component" value="Unassembled WGS sequence"/>
</dbReference>
<evidence type="ECO:0000256" key="1">
    <source>
        <dbReference type="SAM" id="SignalP"/>
    </source>
</evidence>
<dbReference type="RefSeq" id="WP_089345596.1">
    <property type="nucleotide sequence ID" value="NZ_CP067131.1"/>
</dbReference>
<evidence type="ECO:0000313" key="3">
    <source>
        <dbReference type="Proteomes" id="UP000198307"/>
    </source>
</evidence>
<dbReference type="EMBL" id="FZQB01000017">
    <property type="protein sequence ID" value="SNT76278.1"/>
    <property type="molecule type" value="Genomic_DNA"/>
</dbReference>
<accession>A0A239Q1T9</accession>
<sequence length="82" mass="8787">MKRFAFALAALTLVSGAASAATSDHERPEATVQPVQAEETVTVRAGSVLTAVELHRAGLSADEKLTVTNFPSSEWAMTHYER</sequence>
<organism evidence="2 3">
    <name type="scientific">Paracoccus seriniphilus</name>
    <dbReference type="NCBI Taxonomy" id="184748"/>
    <lineage>
        <taxon>Bacteria</taxon>
        <taxon>Pseudomonadati</taxon>
        <taxon>Pseudomonadota</taxon>
        <taxon>Alphaproteobacteria</taxon>
        <taxon>Rhodobacterales</taxon>
        <taxon>Paracoccaceae</taxon>
        <taxon>Paracoccus</taxon>
    </lineage>
</organism>
<proteinExistence type="predicted"/>
<gene>
    <name evidence="2" type="ORF">SAMN05444959_11757</name>
</gene>
<keyword evidence="3" id="KW-1185">Reference proteome</keyword>
<reference evidence="2 3" key="1">
    <citation type="submission" date="2017-07" db="EMBL/GenBank/DDBJ databases">
        <authorList>
            <person name="Sun Z.S."/>
            <person name="Albrecht U."/>
            <person name="Echele G."/>
            <person name="Lee C.C."/>
        </authorList>
    </citation>
    <scope>NUCLEOTIDE SEQUENCE [LARGE SCALE GENOMIC DNA]</scope>
    <source>
        <strain evidence="2 3">DSM 14827</strain>
    </source>
</reference>
<feature type="signal peptide" evidence="1">
    <location>
        <begin position="1"/>
        <end position="20"/>
    </location>
</feature>
<protein>
    <submittedName>
        <fullName evidence="2">Uncharacterized protein</fullName>
    </submittedName>
</protein>
<evidence type="ECO:0000313" key="2">
    <source>
        <dbReference type="EMBL" id="SNT76278.1"/>
    </source>
</evidence>